<proteinExistence type="predicted"/>
<dbReference type="AlphaFoldDB" id="A0A0A9HTE7"/>
<protein>
    <submittedName>
        <fullName evidence="1">Uncharacterized protein</fullName>
    </submittedName>
</protein>
<name>A0A0A9HTE7_ARUDO</name>
<reference evidence="1" key="2">
    <citation type="journal article" date="2015" name="Data Brief">
        <title>Shoot transcriptome of the giant reed, Arundo donax.</title>
        <authorList>
            <person name="Barrero R.A."/>
            <person name="Guerrero F.D."/>
            <person name="Moolhuijzen P."/>
            <person name="Goolsby J.A."/>
            <person name="Tidwell J."/>
            <person name="Bellgard S.E."/>
            <person name="Bellgard M.I."/>
        </authorList>
    </citation>
    <scope>NUCLEOTIDE SEQUENCE</scope>
    <source>
        <tissue evidence="1">Shoot tissue taken approximately 20 cm above the soil surface</tissue>
    </source>
</reference>
<organism evidence="1">
    <name type="scientific">Arundo donax</name>
    <name type="common">Giant reed</name>
    <name type="synonym">Donax arundinaceus</name>
    <dbReference type="NCBI Taxonomy" id="35708"/>
    <lineage>
        <taxon>Eukaryota</taxon>
        <taxon>Viridiplantae</taxon>
        <taxon>Streptophyta</taxon>
        <taxon>Embryophyta</taxon>
        <taxon>Tracheophyta</taxon>
        <taxon>Spermatophyta</taxon>
        <taxon>Magnoliopsida</taxon>
        <taxon>Liliopsida</taxon>
        <taxon>Poales</taxon>
        <taxon>Poaceae</taxon>
        <taxon>PACMAD clade</taxon>
        <taxon>Arundinoideae</taxon>
        <taxon>Arundineae</taxon>
        <taxon>Arundo</taxon>
    </lineage>
</organism>
<sequence length="151" mass="17130">MSLRLIQRQVRLNTAMDLTKGSLFFLSDFTAETALATEALYFLDQSSAYITDTVAARQMEKRAYPGCYFDLMSQKPHCSAYCSRGKDMHIQRRNGKLPGSNRKGNTFSLVAVKTYVIRLARNKVYCLFFHHFEMTINSGSIGHHSFVAAPM</sequence>
<evidence type="ECO:0000313" key="1">
    <source>
        <dbReference type="EMBL" id="JAE38131.1"/>
    </source>
</evidence>
<dbReference type="EMBL" id="GBRH01159765">
    <property type="protein sequence ID" value="JAE38131.1"/>
    <property type="molecule type" value="Transcribed_RNA"/>
</dbReference>
<accession>A0A0A9HTE7</accession>
<reference evidence="1" key="1">
    <citation type="submission" date="2014-09" db="EMBL/GenBank/DDBJ databases">
        <authorList>
            <person name="Magalhaes I.L.F."/>
            <person name="Oliveira U."/>
            <person name="Santos F.R."/>
            <person name="Vidigal T.H.D.A."/>
            <person name="Brescovit A.D."/>
            <person name="Santos A.J."/>
        </authorList>
    </citation>
    <scope>NUCLEOTIDE SEQUENCE</scope>
    <source>
        <tissue evidence="1">Shoot tissue taken approximately 20 cm above the soil surface</tissue>
    </source>
</reference>